<dbReference type="PATRIC" id="fig|171383.3.peg.3034"/>
<dbReference type="STRING" id="171383.AKJ31_14820"/>
<dbReference type="EMBL" id="LHPI01000013">
    <property type="protein sequence ID" value="KOO06965.1"/>
    <property type="molecule type" value="Genomic_DNA"/>
</dbReference>
<name>A0A0M0HY26_9VIBR</name>
<dbReference type="RefSeq" id="WP_053409892.1">
    <property type="nucleotide sequence ID" value="NZ_LHPI01000013.1"/>
</dbReference>
<comment type="caution">
    <text evidence="1">The sequence shown here is derived from an EMBL/GenBank/DDBJ whole genome shotgun (WGS) entry which is preliminary data.</text>
</comment>
<gene>
    <name evidence="1" type="ORF">AKJ31_14820</name>
</gene>
<protein>
    <submittedName>
        <fullName evidence="1">Uncharacterized protein</fullName>
    </submittedName>
</protein>
<proteinExistence type="predicted"/>
<evidence type="ECO:0000313" key="2">
    <source>
        <dbReference type="Proteomes" id="UP000037530"/>
    </source>
</evidence>
<sequence>MKKLPSKLFNLVKRITTYLYLAVTFYVKTRDVNLSLELVGINRAIAGVKVVRLIRDYRVAGVFMDFINTSSERDRKLKRRYLLSLLPKDESVLDSYDLHARYRKEYDRLTVRPLKKASTFLKRLIRDLPTLPFAVLIIVLAVPANKAIQRYLGLTKNEGYELMGTVFDMLHGYLTQGHSFEYIWPFYFGDSTKLSSWTKLVRYSMVAVPFACRQKVISDFRNQRNAYRVKSKEYTLARKALA</sequence>
<reference evidence="2" key="1">
    <citation type="submission" date="2015-08" db="EMBL/GenBank/DDBJ databases">
        <title>Vibrio galatheae sp. nov., a novel member of the Vibrionaceae family isolated from the Solomon Islands.</title>
        <authorList>
            <person name="Giubergia S."/>
            <person name="Machado H."/>
            <person name="Mateiu R.V."/>
            <person name="Gram L."/>
        </authorList>
    </citation>
    <scope>NUCLEOTIDE SEQUENCE [LARGE SCALE GENOMIC DNA]</scope>
    <source>
        <strain evidence="2">DSM 19134</strain>
    </source>
</reference>
<keyword evidence="2" id="KW-1185">Reference proteome</keyword>
<dbReference type="AlphaFoldDB" id="A0A0M0HY26"/>
<dbReference type="Proteomes" id="UP000037530">
    <property type="component" value="Unassembled WGS sequence"/>
</dbReference>
<accession>A0A0M0HY26</accession>
<organism evidence="1 2">
    <name type="scientific">Vibrio hepatarius</name>
    <dbReference type="NCBI Taxonomy" id="171383"/>
    <lineage>
        <taxon>Bacteria</taxon>
        <taxon>Pseudomonadati</taxon>
        <taxon>Pseudomonadota</taxon>
        <taxon>Gammaproteobacteria</taxon>
        <taxon>Vibrionales</taxon>
        <taxon>Vibrionaceae</taxon>
        <taxon>Vibrio</taxon>
        <taxon>Vibrio oreintalis group</taxon>
    </lineage>
</organism>
<evidence type="ECO:0000313" key="1">
    <source>
        <dbReference type="EMBL" id="KOO06965.1"/>
    </source>
</evidence>